<protein>
    <submittedName>
        <fullName evidence="1">Uncharacterized protein</fullName>
    </submittedName>
</protein>
<comment type="caution">
    <text evidence="1">The sequence shown here is derived from an EMBL/GenBank/DDBJ whole genome shotgun (WGS) entry which is preliminary data.</text>
</comment>
<evidence type="ECO:0000313" key="2">
    <source>
        <dbReference type="Proteomes" id="UP000499080"/>
    </source>
</evidence>
<reference evidence="1 2" key="1">
    <citation type="journal article" date="2019" name="Sci. Rep.">
        <title>Orb-weaving spider Araneus ventricosus genome elucidates the spidroin gene catalogue.</title>
        <authorList>
            <person name="Kono N."/>
            <person name="Nakamura H."/>
            <person name="Ohtoshi R."/>
            <person name="Moran D.A.P."/>
            <person name="Shinohara A."/>
            <person name="Yoshida Y."/>
            <person name="Fujiwara M."/>
            <person name="Mori M."/>
            <person name="Tomita M."/>
            <person name="Arakawa K."/>
        </authorList>
    </citation>
    <scope>NUCLEOTIDE SEQUENCE [LARGE SCALE GENOMIC DNA]</scope>
</reference>
<accession>A0A4Y2A1Z2</accession>
<dbReference type="AlphaFoldDB" id="A0A4Y2A1Z2"/>
<keyword evidence="2" id="KW-1185">Reference proteome</keyword>
<gene>
    <name evidence="1" type="ORF">AVEN_150661_1</name>
</gene>
<dbReference type="Proteomes" id="UP000499080">
    <property type="component" value="Unassembled WGS sequence"/>
</dbReference>
<organism evidence="1 2">
    <name type="scientific">Araneus ventricosus</name>
    <name type="common">Orbweaver spider</name>
    <name type="synonym">Epeira ventricosa</name>
    <dbReference type="NCBI Taxonomy" id="182803"/>
    <lineage>
        <taxon>Eukaryota</taxon>
        <taxon>Metazoa</taxon>
        <taxon>Ecdysozoa</taxon>
        <taxon>Arthropoda</taxon>
        <taxon>Chelicerata</taxon>
        <taxon>Arachnida</taxon>
        <taxon>Araneae</taxon>
        <taxon>Araneomorphae</taxon>
        <taxon>Entelegynae</taxon>
        <taxon>Araneoidea</taxon>
        <taxon>Araneidae</taxon>
        <taxon>Araneus</taxon>
    </lineage>
</organism>
<name>A0A4Y2A1Z2_ARAVE</name>
<evidence type="ECO:0000313" key="1">
    <source>
        <dbReference type="EMBL" id="GBL73395.1"/>
    </source>
</evidence>
<proteinExistence type="predicted"/>
<feature type="non-terminal residue" evidence="1">
    <location>
        <position position="1"/>
    </location>
</feature>
<sequence>LNPNDPSVVVLPAHSTGARAKEAMCLECPYSRSGLECRAPPNFPKTCTNMNLGRVGQ</sequence>
<dbReference type="EMBL" id="BGPR01154940">
    <property type="protein sequence ID" value="GBL73395.1"/>
    <property type="molecule type" value="Genomic_DNA"/>
</dbReference>